<dbReference type="GO" id="GO:0015035">
    <property type="term" value="F:protein-disulfide reductase activity"/>
    <property type="evidence" value="ECO:0007669"/>
    <property type="project" value="InterPro"/>
</dbReference>
<dbReference type="InterPro" id="IPR036249">
    <property type="entry name" value="Thioredoxin-like_sf"/>
</dbReference>
<evidence type="ECO:0000313" key="6">
    <source>
        <dbReference type="EMBL" id="MCM1986769.1"/>
    </source>
</evidence>
<dbReference type="Gene3D" id="3.40.30.10">
    <property type="entry name" value="Glutaredoxin"/>
    <property type="match status" value="1"/>
</dbReference>
<dbReference type="Pfam" id="PF00085">
    <property type="entry name" value="Thioredoxin"/>
    <property type="match status" value="1"/>
</dbReference>
<sequence length="131" mass="15017">MDDLEKIRQQRLEQIKKGLEAKAFPDAPIHVTDADFNEFISKYPITVIDCWAEWCGPCRKLIPIIDALAREYQGKIVFGKLNTDENRMVARNFNITAIPTLLVFKDGKAATQIVGALQKEQLVERLNRFIQ</sequence>
<evidence type="ECO:0000256" key="1">
    <source>
        <dbReference type="ARBA" id="ARBA00022448"/>
    </source>
</evidence>
<keyword evidence="2" id="KW-0249">Electron transport</keyword>
<evidence type="ECO:0000313" key="7">
    <source>
        <dbReference type="Proteomes" id="UP001056766"/>
    </source>
</evidence>
<evidence type="ECO:0000256" key="3">
    <source>
        <dbReference type="ARBA" id="ARBA00023157"/>
    </source>
</evidence>
<evidence type="ECO:0000259" key="5">
    <source>
        <dbReference type="PROSITE" id="PS51352"/>
    </source>
</evidence>
<organism evidence="6 7">
    <name type="scientific">Methanococcoides seepicolus</name>
    <dbReference type="NCBI Taxonomy" id="2828780"/>
    <lineage>
        <taxon>Archaea</taxon>
        <taxon>Methanobacteriati</taxon>
        <taxon>Methanobacteriota</taxon>
        <taxon>Stenosarchaea group</taxon>
        <taxon>Methanomicrobia</taxon>
        <taxon>Methanosarcinales</taxon>
        <taxon>Methanosarcinaceae</taxon>
        <taxon>Methanococcoides</taxon>
    </lineage>
</organism>
<keyword evidence="7" id="KW-1185">Reference proteome</keyword>
<dbReference type="GO" id="GO:0005737">
    <property type="term" value="C:cytoplasm"/>
    <property type="evidence" value="ECO:0007669"/>
    <property type="project" value="TreeGrafter"/>
</dbReference>
<reference evidence="6" key="1">
    <citation type="journal article" date="2021" name="mSystems">
        <title>Bacteria and Archaea Synergistically Convert Glycine Betaine to Biogenic Methane in the Formosa Cold Seep of the South China Sea.</title>
        <authorList>
            <person name="Li L."/>
            <person name="Zhang W."/>
            <person name="Zhang S."/>
            <person name="Song L."/>
            <person name="Sun Q."/>
            <person name="Zhang H."/>
            <person name="Xiang H."/>
            <person name="Dong X."/>
        </authorList>
    </citation>
    <scope>NUCLEOTIDE SEQUENCE</scope>
    <source>
        <strain evidence="6">LLY</strain>
    </source>
</reference>
<proteinExistence type="predicted"/>
<evidence type="ECO:0000256" key="2">
    <source>
        <dbReference type="ARBA" id="ARBA00022982"/>
    </source>
</evidence>
<dbReference type="InterPro" id="IPR017937">
    <property type="entry name" value="Thioredoxin_CS"/>
</dbReference>
<dbReference type="RefSeq" id="WP_250868125.1">
    <property type="nucleotide sequence ID" value="NZ_JAGSOI010000023.1"/>
</dbReference>
<keyword evidence="1" id="KW-0813">Transport</keyword>
<reference evidence="6" key="2">
    <citation type="submission" date="2021-04" db="EMBL/GenBank/DDBJ databases">
        <authorList>
            <person name="Dong X."/>
        </authorList>
    </citation>
    <scope>NUCLEOTIDE SEQUENCE</scope>
    <source>
        <strain evidence="6">LLY</strain>
    </source>
</reference>
<evidence type="ECO:0000256" key="4">
    <source>
        <dbReference type="ARBA" id="ARBA00023284"/>
    </source>
</evidence>
<dbReference type="PROSITE" id="PS00194">
    <property type="entry name" value="THIOREDOXIN_1"/>
    <property type="match status" value="1"/>
</dbReference>
<dbReference type="AlphaFoldDB" id="A0A9E5DC41"/>
<dbReference type="PANTHER" id="PTHR45663:SF11">
    <property type="entry name" value="GEO12009P1"/>
    <property type="match status" value="1"/>
</dbReference>
<feature type="domain" description="Thioredoxin" evidence="5">
    <location>
        <begin position="18"/>
        <end position="131"/>
    </location>
</feature>
<dbReference type="PRINTS" id="PR00421">
    <property type="entry name" value="THIOREDOXIN"/>
</dbReference>
<accession>A0A9E5DC41</accession>
<dbReference type="PANTHER" id="PTHR45663">
    <property type="entry name" value="GEO12009P1"/>
    <property type="match status" value="1"/>
</dbReference>
<dbReference type="NCBIfam" id="TIGR01068">
    <property type="entry name" value="thioredoxin"/>
    <property type="match status" value="1"/>
</dbReference>
<dbReference type="EMBL" id="JAGSOI010000023">
    <property type="protein sequence ID" value="MCM1986769.1"/>
    <property type="molecule type" value="Genomic_DNA"/>
</dbReference>
<dbReference type="InterPro" id="IPR005746">
    <property type="entry name" value="Thioredoxin"/>
</dbReference>
<protein>
    <submittedName>
        <fullName evidence="6">Thioredoxin</fullName>
    </submittedName>
</protein>
<keyword evidence="4" id="KW-0676">Redox-active center</keyword>
<gene>
    <name evidence="6" type="primary">trxA</name>
    <name evidence="6" type="ORF">KDK67_07110</name>
</gene>
<keyword evidence="3" id="KW-1015">Disulfide bond</keyword>
<dbReference type="InterPro" id="IPR013766">
    <property type="entry name" value="Thioredoxin_domain"/>
</dbReference>
<comment type="caution">
    <text evidence="6">The sequence shown here is derived from an EMBL/GenBank/DDBJ whole genome shotgun (WGS) entry which is preliminary data.</text>
</comment>
<name>A0A9E5DC41_9EURY</name>
<dbReference type="SUPFAM" id="SSF52833">
    <property type="entry name" value="Thioredoxin-like"/>
    <property type="match status" value="1"/>
</dbReference>
<dbReference type="FunFam" id="3.40.30.10:FF:000001">
    <property type="entry name" value="Thioredoxin"/>
    <property type="match status" value="1"/>
</dbReference>
<dbReference type="Proteomes" id="UP001056766">
    <property type="component" value="Unassembled WGS sequence"/>
</dbReference>
<dbReference type="CDD" id="cd02947">
    <property type="entry name" value="TRX_family"/>
    <property type="match status" value="1"/>
</dbReference>
<dbReference type="PROSITE" id="PS51352">
    <property type="entry name" value="THIOREDOXIN_2"/>
    <property type="match status" value="1"/>
</dbReference>